<name>A0ABM9ANR4_9BACT</name>
<proteinExistence type="predicted"/>
<evidence type="ECO:0000313" key="2">
    <source>
        <dbReference type="Proteomes" id="UP000837932"/>
    </source>
</evidence>
<gene>
    <name evidence="1" type="ORF">EMA8858_01388</name>
</gene>
<dbReference type="RefSeq" id="WP_238805752.1">
    <property type="nucleotide sequence ID" value="NZ_CAKLPY010000001.1"/>
</dbReference>
<evidence type="ECO:0008006" key="3">
    <source>
        <dbReference type="Google" id="ProtNLM"/>
    </source>
</evidence>
<organism evidence="1 2">
    <name type="scientific">Emticicia aquatica</name>
    <dbReference type="NCBI Taxonomy" id="1681835"/>
    <lineage>
        <taxon>Bacteria</taxon>
        <taxon>Pseudomonadati</taxon>
        <taxon>Bacteroidota</taxon>
        <taxon>Cytophagia</taxon>
        <taxon>Cytophagales</taxon>
        <taxon>Leadbetterellaceae</taxon>
        <taxon>Emticicia</taxon>
    </lineage>
</organism>
<accession>A0ABM9ANR4</accession>
<keyword evidence="2" id="KW-1185">Reference proteome</keyword>
<reference evidence="1" key="1">
    <citation type="submission" date="2021-12" db="EMBL/GenBank/DDBJ databases">
        <authorList>
            <person name="Rodrigo-Torres L."/>
            <person name="Arahal R. D."/>
            <person name="Lucena T."/>
        </authorList>
    </citation>
    <scope>NUCLEOTIDE SEQUENCE</scope>
    <source>
        <strain evidence="1">CECT 8858</strain>
    </source>
</reference>
<evidence type="ECO:0000313" key="1">
    <source>
        <dbReference type="EMBL" id="CAH0995268.1"/>
    </source>
</evidence>
<comment type="caution">
    <text evidence="1">The sequence shown here is derived from an EMBL/GenBank/DDBJ whole genome shotgun (WGS) entry which is preliminary data.</text>
</comment>
<sequence length="266" mass="30836">MKIKLLTFLSVIILLSCQKDETKSICRLTKFVTEYPVTSIIHHDLIFLKNNRIEKIYSYDLKNLKDTSARQRIYYEYNSLGNVSIIRDESNINRIIKFEFIYGAKPYADKIVQTTSGVVSNEIILEFDSKNRPTGAVSLNLVGLNRTIEYDANGNPFRITRADFGSPATVNEHTFDNKRNFFEGIPDIGVYWLLRPLYGFIPFGNNNIISTKYYTIQNREFKEVPDLRTIRETNYNENGFPTEMTIFLESQGKSTTSISKFEYNCE</sequence>
<dbReference type="Proteomes" id="UP000837932">
    <property type="component" value="Unassembled WGS sequence"/>
</dbReference>
<protein>
    <recommendedName>
        <fullName evidence="3">YD repeat-containing protein</fullName>
    </recommendedName>
</protein>
<dbReference type="EMBL" id="CAKLPY010000001">
    <property type="protein sequence ID" value="CAH0995268.1"/>
    <property type="molecule type" value="Genomic_DNA"/>
</dbReference>
<dbReference type="PROSITE" id="PS51257">
    <property type="entry name" value="PROKAR_LIPOPROTEIN"/>
    <property type="match status" value="1"/>
</dbReference>